<dbReference type="RefSeq" id="WP_058183056.1">
    <property type="nucleotide sequence ID" value="NZ_LMTZ01000007.1"/>
</dbReference>
<proteinExistence type="predicted"/>
<evidence type="ECO:0000313" key="2">
    <source>
        <dbReference type="EMBL" id="KST70017.1"/>
    </source>
</evidence>
<dbReference type="Proteomes" id="UP000053372">
    <property type="component" value="Unassembled WGS sequence"/>
</dbReference>
<accession>A0A0V8A087</accession>
<dbReference type="EMBL" id="LMTZ01000007">
    <property type="protein sequence ID" value="KST70017.1"/>
    <property type="molecule type" value="Genomic_DNA"/>
</dbReference>
<keyword evidence="3" id="KW-1185">Reference proteome</keyword>
<evidence type="ECO:0000256" key="1">
    <source>
        <dbReference type="SAM" id="MobiDB-lite"/>
    </source>
</evidence>
<protein>
    <submittedName>
        <fullName evidence="2">Uncharacterized protein</fullName>
    </submittedName>
</protein>
<dbReference type="OrthoDB" id="514943at2"/>
<gene>
    <name evidence="2" type="ORF">BC008_06145</name>
</gene>
<organism evidence="2 3">
    <name type="scientific">Mastigocoleus testarum BC008</name>
    <dbReference type="NCBI Taxonomy" id="371196"/>
    <lineage>
        <taxon>Bacteria</taxon>
        <taxon>Bacillati</taxon>
        <taxon>Cyanobacteriota</taxon>
        <taxon>Cyanophyceae</taxon>
        <taxon>Nostocales</taxon>
        <taxon>Hapalosiphonaceae</taxon>
        <taxon>Mastigocoleus</taxon>
    </lineage>
</organism>
<name>A0A0V8A087_9CYAN</name>
<evidence type="ECO:0000313" key="3">
    <source>
        <dbReference type="Proteomes" id="UP000053372"/>
    </source>
</evidence>
<reference evidence="2 3" key="1">
    <citation type="journal article" date="2015" name="Genome Announc.">
        <title>Draft Genome of the Euendolithic (true boring) Cyanobacterium Mastigocoleus testarum strain BC008.</title>
        <authorList>
            <person name="Guida B.S."/>
            <person name="Garcia-Pichel F."/>
        </authorList>
    </citation>
    <scope>NUCLEOTIDE SEQUENCE [LARGE SCALE GENOMIC DNA]</scope>
    <source>
        <strain evidence="2 3">BC008</strain>
    </source>
</reference>
<sequence>MNAILVAVFGVLAVILGFSKPVLADTTREANTNSGRYTLSGDSLTGIGTVTAEEDFTRFFSNEKREEKDVSDFNQSLSSGDEDVSLEPAEEFTIGNDGLNAQFNDGVKVLFDLGE</sequence>
<feature type="region of interest" description="Disordered" evidence="1">
    <location>
        <begin position="65"/>
        <end position="85"/>
    </location>
</feature>
<comment type="caution">
    <text evidence="2">The sequence shown here is derived from an EMBL/GenBank/DDBJ whole genome shotgun (WGS) entry which is preliminary data.</text>
</comment>
<dbReference type="AlphaFoldDB" id="A0A0V8A087"/>